<evidence type="ECO:0000313" key="4">
    <source>
        <dbReference type="Proteomes" id="UP000756132"/>
    </source>
</evidence>
<evidence type="ECO:0000256" key="1">
    <source>
        <dbReference type="SAM" id="MobiDB-lite"/>
    </source>
</evidence>
<dbReference type="AlphaFoldDB" id="A0A9Q8LCK1"/>
<proteinExistence type="predicted"/>
<reference evidence="3" key="2">
    <citation type="journal article" date="2022" name="Microb. Genom.">
        <title>A chromosome-scale genome assembly of the tomato pathogen Cladosporium fulvum reveals a compartmentalized genome architecture and the presence of a dispensable chromosome.</title>
        <authorList>
            <person name="Zaccaron A.Z."/>
            <person name="Chen L.H."/>
            <person name="Samaras A."/>
            <person name="Stergiopoulos I."/>
        </authorList>
    </citation>
    <scope>NUCLEOTIDE SEQUENCE</scope>
    <source>
        <strain evidence="3">Race5_Kim</strain>
    </source>
</reference>
<gene>
    <name evidence="3" type="ORF">CLAFUR5_08503</name>
</gene>
<dbReference type="GeneID" id="71988381"/>
<dbReference type="GO" id="GO:0003824">
    <property type="term" value="F:catalytic activity"/>
    <property type="evidence" value="ECO:0007669"/>
    <property type="project" value="InterPro"/>
</dbReference>
<keyword evidence="4" id="KW-1185">Reference proteome</keyword>
<dbReference type="RefSeq" id="XP_047759272.1">
    <property type="nucleotide sequence ID" value="XM_047907651.1"/>
</dbReference>
<dbReference type="Pfam" id="PF01425">
    <property type="entry name" value="Amidase"/>
    <property type="match status" value="1"/>
</dbReference>
<dbReference type="PANTHER" id="PTHR11895">
    <property type="entry name" value="TRANSAMIDASE"/>
    <property type="match status" value="1"/>
</dbReference>
<protein>
    <submittedName>
        <fullName evidence="3">Glutamyl-tRNA(Gln) amidotransferase subunit A</fullName>
    </submittedName>
</protein>
<dbReference type="Proteomes" id="UP000756132">
    <property type="component" value="Chromosome 3"/>
</dbReference>
<dbReference type="OrthoDB" id="6428749at2759"/>
<dbReference type="OMA" id="TEFAYFE"/>
<dbReference type="PANTHER" id="PTHR11895:SF7">
    <property type="entry name" value="GLUTAMYL-TRNA(GLN) AMIDOTRANSFERASE SUBUNIT A, MITOCHONDRIAL"/>
    <property type="match status" value="1"/>
</dbReference>
<feature type="region of interest" description="Disordered" evidence="1">
    <location>
        <begin position="132"/>
        <end position="154"/>
    </location>
</feature>
<dbReference type="InterPro" id="IPR036928">
    <property type="entry name" value="AS_sf"/>
</dbReference>
<name>A0A9Q8LCK1_PASFU</name>
<dbReference type="InterPro" id="IPR000120">
    <property type="entry name" value="Amidase"/>
</dbReference>
<accession>A0A9Q8LCK1</accession>
<dbReference type="InterPro" id="IPR023631">
    <property type="entry name" value="Amidase_dom"/>
</dbReference>
<dbReference type="KEGG" id="ffu:CLAFUR5_08503"/>
<dbReference type="Gene3D" id="3.90.1300.10">
    <property type="entry name" value="Amidase signature (AS) domain"/>
    <property type="match status" value="1"/>
</dbReference>
<dbReference type="EMBL" id="CP090165">
    <property type="protein sequence ID" value="UJO14906.1"/>
    <property type="molecule type" value="Genomic_DNA"/>
</dbReference>
<feature type="domain" description="Amidase" evidence="2">
    <location>
        <begin position="29"/>
        <end position="420"/>
    </location>
</feature>
<sequence>MPAESHRLAATELLKAFNDNQLTIEDYAKSLLKRIEERDGVVKAWAYLKPEQVLEQARALDKVPKDQRGPLHGIGVAIKDVIYTRGMPTQLGSPIFENDQPEVDAASVKMLRYAGALILGKTTTTEFAASTVGTKTTNPHEPGRTPGGSSSGSGAAVADFQATLALGTQTGGSIIRPASFNGTFGMKPTWNSVSREGQKIYSLDLDTLGWYGRSVEDLKLCADVFGLEDDEVPRSVSDVRGLKVAFLKTMVWDRAGPGTQKAFNTGRQMLEEAEAQIEDTSFPDEFDKLPDWHTCLNYSEGSVYFRPEYQYAKGKLGDFLVGIAERKHGYTRKDFLEASDGIAALRPKWDAIAENYDVVVVPSVPDEAPEGLSSTGNAIFNALWTALHVPVINIPAFTGEHGMPIGLTLTTARYQDQALLEVAKAVSRVWIKE</sequence>
<dbReference type="SUPFAM" id="SSF75304">
    <property type="entry name" value="Amidase signature (AS) enzymes"/>
    <property type="match status" value="1"/>
</dbReference>
<organism evidence="3 4">
    <name type="scientific">Passalora fulva</name>
    <name type="common">Tomato leaf mold</name>
    <name type="synonym">Cladosporium fulvum</name>
    <dbReference type="NCBI Taxonomy" id="5499"/>
    <lineage>
        <taxon>Eukaryota</taxon>
        <taxon>Fungi</taxon>
        <taxon>Dikarya</taxon>
        <taxon>Ascomycota</taxon>
        <taxon>Pezizomycotina</taxon>
        <taxon>Dothideomycetes</taxon>
        <taxon>Dothideomycetidae</taxon>
        <taxon>Mycosphaerellales</taxon>
        <taxon>Mycosphaerellaceae</taxon>
        <taxon>Fulvia</taxon>
    </lineage>
</organism>
<evidence type="ECO:0000313" key="3">
    <source>
        <dbReference type="EMBL" id="UJO14906.1"/>
    </source>
</evidence>
<reference evidence="3" key="1">
    <citation type="submission" date="2021-12" db="EMBL/GenBank/DDBJ databases">
        <authorList>
            <person name="Zaccaron A."/>
            <person name="Stergiopoulos I."/>
        </authorList>
    </citation>
    <scope>NUCLEOTIDE SEQUENCE</scope>
    <source>
        <strain evidence="3">Race5_Kim</strain>
    </source>
</reference>
<evidence type="ECO:0000259" key="2">
    <source>
        <dbReference type="Pfam" id="PF01425"/>
    </source>
</evidence>